<evidence type="ECO:0000313" key="1">
    <source>
        <dbReference type="EMBL" id="PKK66885.1"/>
    </source>
</evidence>
<dbReference type="AlphaFoldDB" id="A0A2N1MZ16"/>
<reference evidence="1 2" key="1">
    <citation type="submission" date="2016-04" db="EMBL/GenBank/DDBJ databases">
        <title>Genome analyses suggest a sexual origin of heterokaryosis in a supposedly ancient asexual fungus.</title>
        <authorList>
            <person name="Ropars J."/>
            <person name="Sedzielewska K."/>
            <person name="Noel J."/>
            <person name="Charron P."/>
            <person name="Farinelli L."/>
            <person name="Marton T."/>
            <person name="Kruger M."/>
            <person name="Pelin A."/>
            <person name="Brachmann A."/>
            <person name="Corradi N."/>
        </authorList>
    </citation>
    <scope>NUCLEOTIDE SEQUENCE [LARGE SCALE GENOMIC DNA]</scope>
    <source>
        <strain evidence="1 2">C2</strain>
    </source>
</reference>
<gene>
    <name evidence="1" type="ORF">RhiirC2_784229</name>
</gene>
<evidence type="ECO:0000313" key="2">
    <source>
        <dbReference type="Proteomes" id="UP000233469"/>
    </source>
</evidence>
<dbReference type="VEuPathDB" id="FungiDB:FUN_011838"/>
<dbReference type="OrthoDB" id="2447365at2759"/>
<protein>
    <submittedName>
        <fullName evidence="1">Uncharacterized protein</fullName>
    </submittedName>
</protein>
<organism evidence="1 2">
    <name type="scientific">Rhizophagus irregularis</name>
    <dbReference type="NCBI Taxonomy" id="588596"/>
    <lineage>
        <taxon>Eukaryota</taxon>
        <taxon>Fungi</taxon>
        <taxon>Fungi incertae sedis</taxon>
        <taxon>Mucoromycota</taxon>
        <taxon>Glomeromycotina</taxon>
        <taxon>Glomeromycetes</taxon>
        <taxon>Glomerales</taxon>
        <taxon>Glomeraceae</taxon>
        <taxon>Rhizophagus</taxon>
    </lineage>
</organism>
<accession>A0A2N1MZ16</accession>
<dbReference type="EMBL" id="LLXL01001034">
    <property type="protein sequence ID" value="PKK66885.1"/>
    <property type="molecule type" value="Genomic_DNA"/>
</dbReference>
<name>A0A2N1MZ16_9GLOM</name>
<dbReference type="Proteomes" id="UP000233469">
    <property type="component" value="Unassembled WGS sequence"/>
</dbReference>
<comment type="caution">
    <text evidence="1">The sequence shown here is derived from an EMBL/GenBank/DDBJ whole genome shotgun (WGS) entry which is preliminary data.</text>
</comment>
<proteinExistence type="predicted"/>
<reference evidence="1 2" key="2">
    <citation type="submission" date="2017-10" db="EMBL/GenBank/DDBJ databases">
        <title>Extensive intraspecific genome diversity in a model arbuscular mycorrhizal fungus.</title>
        <authorList>
            <person name="Chen E.C.H."/>
            <person name="Morin E."/>
            <person name="Baudet D."/>
            <person name="Noel J."/>
            <person name="Ndikumana S."/>
            <person name="Charron P."/>
            <person name="St-Onge C."/>
            <person name="Giorgi J."/>
            <person name="Grigoriev I.V."/>
            <person name="Roux C."/>
            <person name="Martin F.M."/>
            <person name="Corradi N."/>
        </authorList>
    </citation>
    <scope>NUCLEOTIDE SEQUENCE [LARGE SCALE GENOMIC DNA]</scope>
    <source>
        <strain evidence="1 2">C2</strain>
    </source>
</reference>
<sequence>MLLLLPKYCYINLLIQYFLFKFYLPTEDEINYFKNKPRVVNIDKPTENWVHQFENFCEKAGFTGKSIDITDRKELESQTCSFITVMKTNSGEEYKARSILNAIHALN</sequence>